<reference evidence="13" key="1">
    <citation type="journal article" date="2020" name="Stud. Mycol.">
        <title>101 Dothideomycetes genomes: a test case for predicting lifestyles and emergence of pathogens.</title>
        <authorList>
            <person name="Haridas S."/>
            <person name="Albert R."/>
            <person name="Binder M."/>
            <person name="Bloem J."/>
            <person name="Labutti K."/>
            <person name="Salamov A."/>
            <person name="Andreopoulos B."/>
            <person name="Baker S."/>
            <person name="Barry K."/>
            <person name="Bills G."/>
            <person name="Bluhm B."/>
            <person name="Cannon C."/>
            <person name="Castanera R."/>
            <person name="Culley D."/>
            <person name="Daum C."/>
            <person name="Ezra D."/>
            <person name="Gonzalez J."/>
            <person name="Henrissat B."/>
            <person name="Kuo A."/>
            <person name="Liang C."/>
            <person name="Lipzen A."/>
            <person name="Lutzoni F."/>
            <person name="Magnuson J."/>
            <person name="Mondo S."/>
            <person name="Nolan M."/>
            <person name="Ohm R."/>
            <person name="Pangilinan J."/>
            <person name="Park H.-J."/>
            <person name="Ramirez L."/>
            <person name="Alfaro M."/>
            <person name="Sun H."/>
            <person name="Tritt A."/>
            <person name="Yoshinaga Y."/>
            <person name="Zwiers L.-H."/>
            <person name="Turgeon B."/>
            <person name="Goodwin S."/>
            <person name="Spatafora J."/>
            <person name="Crous P."/>
            <person name="Grigoriev I."/>
        </authorList>
    </citation>
    <scope>NUCLEOTIDE SEQUENCE</scope>
    <source>
        <strain evidence="13">CBS 279.74</strain>
    </source>
</reference>
<evidence type="ECO:0000256" key="10">
    <source>
        <dbReference type="ARBA" id="ARBA00048552"/>
    </source>
</evidence>
<keyword evidence="9 11" id="KW-0804">Transcription</keyword>
<dbReference type="Gene3D" id="1.10.287.280">
    <property type="match status" value="1"/>
</dbReference>
<dbReference type="FunFam" id="1.10.150.20:FF:000041">
    <property type="entry name" value="DNA-directed RNA polymerase"/>
    <property type="match status" value="1"/>
</dbReference>
<gene>
    <name evidence="13" type="ORF">K504DRAFT_392049</name>
</gene>
<evidence type="ECO:0000256" key="5">
    <source>
        <dbReference type="ARBA" id="ARBA00022679"/>
    </source>
</evidence>
<dbReference type="InterPro" id="IPR043502">
    <property type="entry name" value="DNA/RNA_pol_sf"/>
</dbReference>
<keyword evidence="14" id="KW-1185">Reference proteome</keyword>
<comment type="function">
    <text evidence="1 11">DNA-dependent RNA polymerase catalyzes the transcription of DNA into RNA using the four ribonucleoside triphosphates as substrates.</text>
</comment>
<comment type="subcellular location">
    <subcellularLocation>
        <location evidence="2">Mitochondrion</location>
    </subcellularLocation>
</comment>
<comment type="catalytic activity">
    <reaction evidence="10 11">
        <text>RNA(n) + a ribonucleoside 5'-triphosphate = RNA(n+1) + diphosphate</text>
        <dbReference type="Rhea" id="RHEA:21248"/>
        <dbReference type="Rhea" id="RHEA-COMP:14527"/>
        <dbReference type="Rhea" id="RHEA-COMP:17342"/>
        <dbReference type="ChEBI" id="CHEBI:33019"/>
        <dbReference type="ChEBI" id="CHEBI:61557"/>
        <dbReference type="ChEBI" id="CHEBI:140395"/>
        <dbReference type="EC" id="2.7.7.6"/>
    </reaction>
</comment>
<keyword evidence="8" id="KW-0496">Mitochondrion</keyword>
<dbReference type="GO" id="GO:0006390">
    <property type="term" value="P:mitochondrial transcription"/>
    <property type="evidence" value="ECO:0007669"/>
    <property type="project" value="TreeGrafter"/>
</dbReference>
<evidence type="ECO:0000256" key="1">
    <source>
        <dbReference type="ARBA" id="ARBA00004026"/>
    </source>
</evidence>
<dbReference type="InterPro" id="IPR029262">
    <property type="entry name" value="RPOL_N"/>
</dbReference>
<dbReference type="Gene3D" id="1.10.1320.10">
    <property type="entry name" value="DNA-directed RNA polymerase, N-terminal domain"/>
    <property type="match status" value="1"/>
</dbReference>
<dbReference type="InterPro" id="IPR002092">
    <property type="entry name" value="DNA-dir_Rpol_phage-type"/>
</dbReference>
<dbReference type="Pfam" id="PF14700">
    <property type="entry name" value="RPOL_N"/>
    <property type="match status" value="1"/>
</dbReference>
<dbReference type="GO" id="GO:0034245">
    <property type="term" value="C:mitochondrial DNA-directed RNA polymerase complex"/>
    <property type="evidence" value="ECO:0007669"/>
    <property type="project" value="TreeGrafter"/>
</dbReference>
<evidence type="ECO:0000256" key="9">
    <source>
        <dbReference type="ARBA" id="ARBA00023163"/>
    </source>
</evidence>
<evidence type="ECO:0000256" key="3">
    <source>
        <dbReference type="ARBA" id="ARBA00009493"/>
    </source>
</evidence>
<dbReference type="EC" id="2.7.7.6" evidence="11"/>
<evidence type="ECO:0000256" key="7">
    <source>
        <dbReference type="ARBA" id="ARBA00022946"/>
    </source>
</evidence>
<dbReference type="SUPFAM" id="SSF56672">
    <property type="entry name" value="DNA/RNA polymerases"/>
    <property type="match status" value="1"/>
</dbReference>
<feature type="domain" description="DNA-directed RNA polymerase N-terminal" evidence="12">
    <location>
        <begin position="372"/>
        <end position="700"/>
    </location>
</feature>
<evidence type="ECO:0000256" key="8">
    <source>
        <dbReference type="ARBA" id="ARBA00023128"/>
    </source>
</evidence>
<protein>
    <recommendedName>
        <fullName evidence="11">DNA-directed RNA polymerase</fullName>
        <ecNumber evidence="11">2.7.7.6</ecNumber>
    </recommendedName>
</protein>
<sequence>MLARAARRRLRRDAFASPDLKLSAQLTLPWLCPAQMRWATSVGTTTTNDTVRTQRLPSIISPRNDSRALYTVADIQPAQLAPYPPPQAFQGSLHGFSQPWAHSVPRQNLAKISPWDTSRPLVVRDSLSTAFPMAKYSYGIGGDPGELHQNLHACIRVGRLDRAMAIVQRLTDLYDPSAPEVVNAHNVFLEAKINAAMESGNTFAESLADIEEWYNTRMIKKALEPNAQTFVHLIRACMALQEEPLQGESVRRYLDSAREFGADFIEEINSSPDFSREEWERLITYQPEEFYDPPPAEEADQVSMSTPAGLASLVEHGFIADPTLALKSVEQKGYGLESVQKSLSQFNLGQGVPYPHELPGTKEDKDKAWAYMRQMQLEADATKAAMNRWKTEDDKLKDMGIFGVLQTKPIQALLWNWYTSLLPLLEKEYEKVQQVMGAPGKENEGDPRHGYGPYLEQCSAEKLAVLTISRVIGSCTQSRSSTSTALKIALLASSIGRDVESEVNLSNGNIDGKFVKRLRNRTRADLLKKLRKVVKAKHDLASPASGPVAFSQPDDVRQADFPAHVKVKIGAMALERFLQSATLTVTAQDPKTGEQLSSTQPAFHHYTSYLNGKQIGWVAPHHEIQTKLCQESVEGLATVKLPMLIEPKPWTAFDQGGYYATREFCVRTKGGDTSQRAYAESAIATGDMSKVLAGLDVLGKVPWMINDDIYRVAAEAWNNGEGVAGLLPEKFPLPRPAELPATASPDERLQFSKQMKVYENARGGFHSQRCFQNFQLEIAKAFVKERNIYFPHSIDFRGRAYPVPPLLNHIGADLARGLLKFANAKELGTVGLQWLKVHLANLYGYDKASLQDREQFAMDNLTEIYDSATNPLGGRRWWTQAEDPWQCLACCIELRNALESPEPTRYASRLPVHQDGTCNGLQHYAALGGDQAGASQVNLEPSDRPQDIYTGVADLVREMVSKDAAGGHATAIFLDGKISRKVVKRTVMTNVYGVTFMGAKLQVLDELKDMFPKHETPEGVPDLSRVAMYVVTKIFKALSQIFNGAQEIQYWLGECGDRITTSITKEQIKEVQTFSEGQVPSFDPKYKAPKKMPKSKVASLYKSLSAFKTGIIWTTPLKMPVVQPYRKDKSQHIKTNLQSISISKRSSSDLVDKRKQLQAFPPNFIHSLDATHMLLSALKCDEMGVDFAAVHDSFWTHASDIPNLNVILRDAFVRMHSEDIIGRLAAEFKARYAGSLYCANVIAGSQVGQDIIAWRRQYRGKNGTSAMVTVGRGRYGASMEEVALEAKRQDLLNSENEADREEGRNMVTPTSIWLAAKDPLSLSSYRLALLGQTKEKNSTAAAAALKEKVLGAEAEAMRSNDDTAAALPTTPVQMEVDEELSKKPSTGVLESLKARVQVWLPLTFPPIPKKGDWDVKRLRESKYFFS</sequence>
<proteinExistence type="inferred from homology"/>
<keyword evidence="6 11" id="KW-0548">Nucleotidyltransferase</keyword>
<accession>A0A6G1JSG8</accession>
<evidence type="ECO:0000313" key="14">
    <source>
        <dbReference type="Proteomes" id="UP000799428"/>
    </source>
</evidence>
<dbReference type="PROSITE" id="PS00900">
    <property type="entry name" value="RNA_POL_PHAGE_1"/>
    <property type="match status" value="1"/>
</dbReference>
<dbReference type="GO" id="GO:0003899">
    <property type="term" value="F:DNA-directed RNA polymerase activity"/>
    <property type="evidence" value="ECO:0007669"/>
    <property type="project" value="UniProtKB-EC"/>
</dbReference>
<evidence type="ECO:0000256" key="6">
    <source>
        <dbReference type="ARBA" id="ARBA00022695"/>
    </source>
</evidence>
<dbReference type="Pfam" id="PF00940">
    <property type="entry name" value="RNA_pol"/>
    <property type="match status" value="1"/>
</dbReference>
<keyword evidence="7" id="KW-0809">Transit peptide</keyword>
<dbReference type="FunFam" id="1.10.287.280:FF:000001">
    <property type="entry name" value="DNA-directed RNA polymerase"/>
    <property type="match status" value="1"/>
</dbReference>
<dbReference type="InterPro" id="IPR037159">
    <property type="entry name" value="RNA_POL_N_sf"/>
</dbReference>
<name>A0A6G1JSG8_9PLEO</name>
<keyword evidence="4 11" id="KW-0240">DNA-directed RNA polymerase</keyword>
<dbReference type="EMBL" id="MU005786">
    <property type="protein sequence ID" value="KAF2703554.1"/>
    <property type="molecule type" value="Genomic_DNA"/>
</dbReference>
<dbReference type="InterPro" id="IPR046950">
    <property type="entry name" value="DNA-dir_Rpol_C_phage-type"/>
</dbReference>
<evidence type="ECO:0000256" key="11">
    <source>
        <dbReference type="RuleBase" id="RU003805"/>
    </source>
</evidence>
<organism evidence="13 14">
    <name type="scientific">Pleomassaria siparia CBS 279.74</name>
    <dbReference type="NCBI Taxonomy" id="1314801"/>
    <lineage>
        <taxon>Eukaryota</taxon>
        <taxon>Fungi</taxon>
        <taxon>Dikarya</taxon>
        <taxon>Ascomycota</taxon>
        <taxon>Pezizomycotina</taxon>
        <taxon>Dothideomycetes</taxon>
        <taxon>Pleosporomycetidae</taxon>
        <taxon>Pleosporales</taxon>
        <taxon>Pleomassariaceae</taxon>
        <taxon>Pleomassaria</taxon>
    </lineage>
</organism>
<dbReference type="Gene3D" id="1.10.150.20">
    <property type="entry name" value="5' to 3' exonuclease, C-terminal subdomain"/>
    <property type="match status" value="1"/>
</dbReference>
<dbReference type="Proteomes" id="UP000799428">
    <property type="component" value="Unassembled WGS sequence"/>
</dbReference>
<dbReference type="GO" id="GO:0001018">
    <property type="term" value="F:mitochondrial promoter sequence-specific DNA binding"/>
    <property type="evidence" value="ECO:0007669"/>
    <property type="project" value="TreeGrafter"/>
</dbReference>
<dbReference type="OrthoDB" id="276422at2759"/>
<keyword evidence="5 11" id="KW-0808">Transferase</keyword>
<dbReference type="PROSITE" id="PS00489">
    <property type="entry name" value="RNA_POL_PHAGE_2"/>
    <property type="match status" value="1"/>
</dbReference>
<dbReference type="PANTHER" id="PTHR10102:SF0">
    <property type="entry name" value="DNA-DIRECTED RNA POLYMERASE, MITOCHONDRIAL"/>
    <property type="match status" value="1"/>
</dbReference>
<evidence type="ECO:0000259" key="12">
    <source>
        <dbReference type="SMART" id="SM01311"/>
    </source>
</evidence>
<dbReference type="PANTHER" id="PTHR10102">
    <property type="entry name" value="DNA-DIRECTED RNA POLYMERASE, MITOCHONDRIAL"/>
    <property type="match status" value="1"/>
</dbReference>
<comment type="similarity">
    <text evidence="3 11">Belongs to the phage and mitochondrial RNA polymerase family.</text>
</comment>
<dbReference type="SMART" id="SM01311">
    <property type="entry name" value="RPOL_N"/>
    <property type="match status" value="1"/>
</dbReference>
<evidence type="ECO:0000313" key="13">
    <source>
        <dbReference type="EMBL" id="KAF2703554.1"/>
    </source>
</evidence>
<evidence type="ECO:0000256" key="2">
    <source>
        <dbReference type="ARBA" id="ARBA00004173"/>
    </source>
</evidence>
<evidence type="ECO:0000256" key="4">
    <source>
        <dbReference type="ARBA" id="ARBA00022478"/>
    </source>
</evidence>